<dbReference type="Proteomes" id="UP001152795">
    <property type="component" value="Unassembled WGS sequence"/>
</dbReference>
<sequence>ITTTFIKILLHFPNHVGRPIVHTVSDSLSVDLSISFRVYIDFNHIFCHSIKLLYVIVRNINFNLSCFIYAKAEPCNGHATEICNTNVCSEQWIEKCTEPADCRKRQEFLSMSGNDKHRFINAFITVSTHSEWKHRFKALARIHFENFRGKTIHHRHEFLPWHRWYLLMLENLLRCYDCGVTLPYWDWSLEADTWEKSEIWTWIGGDGNCKILVKVVGNFVLPPPSIPRRGTMIKSCRPAASCRCLMKYYAQAQFAPERVNRNIVTLRRRMRRFQRLAPSLQIIKRGLSHCQSERIREMFTVTFMGIPEFCLHHGFIDKIWSDWQQRSELHKNAHFGSISTPMAATIYSPKDVNDLQNQPGGVRVCYINPSGLKGIVIHLTRSLSADKLRSIPAVTAASPPRQVWELFKTPSEERERVKLSKKENEPSRSATTLMLKDQQQCLYTDGK</sequence>
<evidence type="ECO:0000256" key="3">
    <source>
        <dbReference type="SAM" id="MobiDB-lite"/>
    </source>
</evidence>
<dbReference type="InterPro" id="IPR050316">
    <property type="entry name" value="Tyrosinase/Hemocyanin"/>
</dbReference>
<dbReference type="Gene3D" id="1.10.1280.10">
    <property type="entry name" value="Di-copper center containing domain from catechol oxidase"/>
    <property type="match status" value="2"/>
</dbReference>
<dbReference type="AlphaFoldDB" id="A0A7D9EG51"/>
<feature type="region of interest" description="Disordered" evidence="3">
    <location>
        <begin position="415"/>
        <end position="436"/>
    </location>
</feature>
<name>A0A7D9EG51_PARCT</name>
<dbReference type="Pfam" id="PF00264">
    <property type="entry name" value="Tyrosinase"/>
    <property type="match status" value="1"/>
</dbReference>
<dbReference type="EMBL" id="CACRXK020006097">
    <property type="protein sequence ID" value="CAB4008352.1"/>
    <property type="molecule type" value="Genomic_DNA"/>
</dbReference>
<dbReference type="InterPro" id="IPR008922">
    <property type="entry name" value="Di-copper_centre_dom_sf"/>
</dbReference>
<dbReference type="PRINTS" id="PR00092">
    <property type="entry name" value="TYROSINASE"/>
</dbReference>
<dbReference type="PANTHER" id="PTHR11474:SF126">
    <property type="entry name" value="TYROSINASE-LIKE PROTEIN TYR-1-RELATED"/>
    <property type="match status" value="1"/>
</dbReference>
<protein>
    <submittedName>
        <fullName evidence="4">Tyrosinase</fullName>
    </submittedName>
</protein>
<dbReference type="SUPFAM" id="SSF48056">
    <property type="entry name" value="Di-copper centre-containing domain"/>
    <property type="match status" value="1"/>
</dbReference>
<gene>
    <name evidence="4" type="ORF">PACLA_8A071016</name>
</gene>
<dbReference type="GO" id="GO:0046872">
    <property type="term" value="F:metal ion binding"/>
    <property type="evidence" value="ECO:0007669"/>
    <property type="project" value="UniProtKB-KW"/>
</dbReference>
<dbReference type="InterPro" id="IPR002227">
    <property type="entry name" value="Tyrosinase_Cu-bd"/>
</dbReference>
<keyword evidence="5" id="KW-1185">Reference proteome</keyword>
<evidence type="ECO:0000256" key="1">
    <source>
        <dbReference type="ARBA" id="ARBA00022723"/>
    </source>
</evidence>
<comment type="caution">
    <text evidence="4">The sequence shown here is derived from an EMBL/GenBank/DDBJ whole genome shotgun (WGS) entry which is preliminary data.</text>
</comment>
<evidence type="ECO:0000313" key="5">
    <source>
        <dbReference type="Proteomes" id="UP001152795"/>
    </source>
</evidence>
<organism evidence="4 5">
    <name type="scientific">Paramuricea clavata</name>
    <name type="common">Red gorgonian</name>
    <name type="synonym">Violescent sea-whip</name>
    <dbReference type="NCBI Taxonomy" id="317549"/>
    <lineage>
        <taxon>Eukaryota</taxon>
        <taxon>Metazoa</taxon>
        <taxon>Cnidaria</taxon>
        <taxon>Anthozoa</taxon>
        <taxon>Octocorallia</taxon>
        <taxon>Malacalcyonacea</taxon>
        <taxon>Plexauridae</taxon>
        <taxon>Paramuricea</taxon>
    </lineage>
</organism>
<accession>A0A7D9EG51</accession>
<dbReference type="GO" id="GO:0016491">
    <property type="term" value="F:oxidoreductase activity"/>
    <property type="evidence" value="ECO:0007669"/>
    <property type="project" value="InterPro"/>
</dbReference>
<keyword evidence="2" id="KW-0186">Copper</keyword>
<dbReference type="PANTHER" id="PTHR11474">
    <property type="entry name" value="TYROSINASE FAMILY MEMBER"/>
    <property type="match status" value="1"/>
</dbReference>
<feature type="non-terminal residue" evidence="4">
    <location>
        <position position="447"/>
    </location>
</feature>
<evidence type="ECO:0000256" key="2">
    <source>
        <dbReference type="ARBA" id="ARBA00023008"/>
    </source>
</evidence>
<keyword evidence="1" id="KW-0479">Metal-binding</keyword>
<feature type="compositionally biased region" description="Basic and acidic residues" evidence="3">
    <location>
        <begin position="415"/>
        <end position="426"/>
    </location>
</feature>
<reference evidence="4" key="1">
    <citation type="submission" date="2020-04" db="EMBL/GenBank/DDBJ databases">
        <authorList>
            <person name="Alioto T."/>
            <person name="Alioto T."/>
            <person name="Gomez Garrido J."/>
        </authorList>
    </citation>
    <scope>NUCLEOTIDE SEQUENCE</scope>
    <source>
        <strain evidence="4">A484AB</strain>
    </source>
</reference>
<dbReference type="OrthoDB" id="6132182at2759"/>
<evidence type="ECO:0000313" key="4">
    <source>
        <dbReference type="EMBL" id="CAB4008352.1"/>
    </source>
</evidence>
<feature type="non-terminal residue" evidence="4">
    <location>
        <position position="1"/>
    </location>
</feature>
<feature type="compositionally biased region" description="Polar residues" evidence="3">
    <location>
        <begin position="427"/>
        <end position="436"/>
    </location>
</feature>
<dbReference type="PROSITE" id="PS00497">
    <property type="entry name" value="TYROSINASE_1"/>
    <property type="match status" value="1"/>
</dbReference>
<proteinExistence type="predicted"/>